<evidence type="ECO:0000256" key="1">
    <source>
        <dbReference type="ARBA" id="ARBA00004196"/>
    </source>
</evidence>
<keyword evidence="6" id="KW-1185">Reference proteome</keyword>
<dbReference type="Gene3D" id="2.40.50.100">
    <property type="match status" value="1"/>
</dbReference>
<proteinExistence type="predicted"/>
<dbReference type="SUPFAM" id="SSF51230">
    <property type="entry name" value="Single hybrid motif"/>
    <property type="match status" value="1"/>
</dbReference>
<protein>
    <submittedName>
        <fullName evidence="5">HlyD family efflux transporter periplasmic adaptor subunit</fullName>
    </submittedName>
</protein>
<feature type="region of interest" description="Disordered" evidence="3">
    <location>
        <begin position="157"/>
        <end position="182"/>
    </location>
</feature>
<dbReference type="InterPro" id="IPR011053">
    <property type="entry name" value="Single_hybrid_motif"/>
</dbReference>
<evidence type="ECO:0000256" key="3">
    <source>
        <dbReference type="SAM" id="MobiDB-lite"/>
    </source>
</evidence>
<evidence type="ECO:0000259" key="4">
    <source>
        <dbReference type="Pfam" id="PF25990"/>
    </source>
</evidence>
<accession>A0A7G5FGG0</accession>
<dbReference type="Gene3D" id="2.40.30.170">
    <property type="match status" value="1"/>
</dbReference>
<evidence type="ECO:0000313" key="6">
    <source>
        <dbReference type="Proteomes" id="UP000515570"/>
    </source>
</evidence>
<feature type="domain" description="YknX-like beta-barrel" evidence="4">
    <location>
        <begin position="361"/>
        <end position="440"/>
    </location>
</feature>
<dbReference type="PANTHER" id="PTHR32347">
    <property type="entry name" value="EFFLUX SYSTEM COMPONENT YKNX-RELATED"/>
    <property type="match status" value="1"/>
</dbReference>
<dbReference type="Pfam" id="PF25990">
    <property type="entry name" value="Beta-barrel_YknX"/>
    <property type="match status" value="1"/>
</dbReference>
<sequence>MKIQKRTAAITAASLLGIAAIGGGSYAFLSPKERTPVIMASDVREIQEQDVVEKVHAEGGLEATRTTSITSTLTGPVKDLQVKLGDRVADDQLLAVMDTTAIERQLEAERANRASQDTANNNQLLTAQQQYQQLHEKYDHGLNPEMNAAAAAERQAASALETAQRAFENKKKDTKAGTDPTVTEQQKALTAARDEQRDAALNLLRVNAGTIFNVITTEAGSPDMMADSVQTQDRLNRADRDLAVKEKDYQQTLVAIDRELATLAAQVRDASAAHREAVVGVESARLAALHQIDAQRAAVEQAQAAVNSGSLASEVTQRHLTIDVAKAEVHSPHGGIITELNAKVGAPSEGVLMTVADDSALKITTLVKESEIGKVKPGDEVTFTTAVTKDKKFTGNVINVASAAKTNPDGASKKVEFPVEIAVKGNTEGLRIGSTSKLEIVVNKQKGALSVPREAVLKDGDNHAVIALIEDNGKYIVKKIPVQVKAQTDFDAAIASPELSPGTKIASDPSKYIEDVDKRVRVEH</sequence>
<dbReference type="AlphaFoldDB" id="A0A7G5FGG0"/>
<comment type="subcellular location">
    <subcellularLocation>
        <location evidence="1">Cell envelope</location>
    </subcellularLocation>
</comment>
<dbReference type="RefSeq" id="WP_182386522.1">
    <property type="nucleotide sequence ID" value="NZ_CP059833.1"/>
</dbReference>
<dbReference type="InterPro" id="IPR050465">
    <property type="entry name" value="UPF0194_transport"/>
</dbReference>
<feature type="compositionally biased region" description="Basic and acidic residues" evidence="3">
    <location>
        <begin position="167"/>
        <end position="176"/>
    </location>
</feature>
<organism evidence="5 6">
    <name type="scientific">Corynebacterium hindlerae</name>
    <dbReference type="NCBI Taxonomy" id="699041"/>
    <lineage>
        <taxon>Bacteria</taxon>
        <taxon>Bacillati</taxon>
        <taxon>Actinomycetota</taxon>
        <taxon>Actinomycetes</taxon>
        <taxon>Mycobacteriales</taxon>
        <taxon>Corynebacteriaceae</taxon>
        <taxon>Corynebacterium</taxon>
    </lineage>
</organism>
<evidence type="ECO:0000256" key="2">
    <source>
        <dbReference type="ARBA" id="ARBA00023054"/>
    </source>
</evidence>
<reference evidence="5 6" key="1">
    <citation type="submission" date="2020-07" db="EMBL/GenBank/DDBJ databases">
        <title>non toxigenic Corynebacterium sp. nov from a clinical source.</title>
        <authorList>
            <person name="Bernier A.-M."/>
            <person name="Bernard K."/>
        </authorList>
    </citation>
    <scope>NUCLEOTIDE SEQUENCE [LARGE SCALE GENOMIC DNA]</scope>
    <source>
        <strain evidence="6">NML 93-0612</strain>
    </source>
</reference>
<evidence type="ECO:0000313" key="5">
    <source>
        <dbReference type="EMBL" id="QMV85701.1"/>
    </source>
</evidence>
<dbReference type="GO" id="GO:0030313">
    <property type="term" value="C:cell envelope"/>
    <property type="evidence" value="ECO:0007669"/>
    <property type="project" value="UniProtKB-SubCell"/>
</dbReference>
<dbReference type="PANTHER" id="PTHR32347:SF14">
    <property type="entry name" value="EFFLUX SYSTEM COMPONENT YKNX-RELATED"/>
    <property type="match status" value="1"/>
</dbReference>
<name>A0A7G5FGG0_9CORY</name>
<dbReference type="InterPro" id="IPR058636">
    <property type="entry name" value="Beta-barrel_YknX"/>
</dbReference>
<dbReference type="Proteomes" id="UP000515570">
    <property type="component" value="Chromosome"/>
</dbReference>
<dbReference type="Gene3D" id="1.10.287.470">
    <property type="entry name" value="Helix hairpin bin"/>
    <property type="match status" value="1"/>
</dbReference>
<dbReference type="EMBL" id="CP059833">
    <property type="protein sequence ID" value="QMV85701.1"/>
    <property type="molecule type" value="Genomic_DNA"/>
</dbReference>
<keyword evidence="2" id="KW-0175">Coiled coil</keyword>
<gene>
    <name evidence="5" type="ORF">HW450_02890</name>
</gene>